<dbReference type="Proteomes" id="UP000007797">
    <property type="component" value="Unassembled WGS sequence"/>
</dbReference>
<dbReference type="PANTHER" id="PTHR46402:SF1">
    <property type="entry name" value="SET DOMAIN-CONTAINING PROTEIN"/>
    <property type="match status" value="1"/>
</dbReference>
<proteinExistence type="predicted"/>
<dbReference type="SMART" id="SM00028">
    <property type="entry name" value="TPR"/>
    <property type="match status" value="3"/>
</dbReference>
<dbReference type="InterPro" id="IPR001214">
    <property type="entry name" value="SET_dom"/>
</dbReference>
<dbReference type="Gene3D" id="1.25.40.10">
    <property type="entry name" value="Tetratricopeptide repeat domain"/>
    <property type="match status" value="1"/>
</dbReference>
<dbReference type="Gene3D" id="2.170.270.10">
    <property type="entry name" value="SET domain"/>
    <property type="match status" value="1"/>
</dbReference>
<dbReference type="PANTHER" id="PTHR46402">
    <property type="entry name" value="SET AND MYND DOMAIN-CONTAINING PROTEIN 5"/>
    <property type="match status" value="1"/>
</dbReference>
<dbReference type="Pfam" id="PF00856">
    <property type="entry name" value="SET"/>
    <property type="match status" value="1"/>
</dbReference>
<sequence>MTDTVLLLLQETIQLAESCKDRGNQEYSKQNYKEAISSYSKGVVAIGEYLQQHVGGGGGVVVDGEKEDENMTRLKKLASQLYCNRAVSWLNAPAQLKNYQEALDDAKKSISFDDTFAKAYLRMAESLIGLDCYKEAKDAYLQCIRRIAVDPNDKTANAHNTLLTQATNGLNNSKMKMFYEPILTEKPDHYGKIELRYTDEIRRKSLFARCDVKKGDVVFTDTDLYANIKSPSLDINTYQRLFCDHCMGQLPKVSETETAEKVVLCKYGCTRIMIGSNTVDTTKYCSEKCRDDAWDEYHCQECGSMSQPQAGELDVVSRVHGITEYRKMVHGVPTEASLLLAERIIAIISTKLKKGHVKNCNLALGKLQHLRRDPLMQIQKSFNGNNLEELQNQYKPLLAFLKQSYGIKLTSLDTIQYKSDNKILIEELEKLFSNKFYDEILGLINYNSISTFVYGEETVINTGAKNKKMQPKLRQYCLGSALIPIFACLNHSCAPNIEMGREQRDGVTKAIAVMIAKQDIKKGQELLTSYIDESNPFKDRQSILSSQYGFTCNCNKCSKRR</sequence>
<dbReference type="EMBL" id="GL883029">
    <property type="protein sequence ID" value="EGG14518.1"/>
    <property type="molecule type" value="Genomic_DNA"/>
</dbReference>
<dbReference type="PROSITE" id="PS50280">
    <property type="entry name" value="SET"/>
    <property type="match status" value="1"/>
</dbReference>
<organism evidence="2 3">
    <name type="scientific">Cavenderia fasciculata</name>
    <name type="common">Slime mold</name>
    <name type="synonym">Dictyostelium fasciculatum</name>
    <dbReference type="NCBI Taxonomy" id="261658"/>
    <lineage>
        <taxon>Eukaryota</taxon>
        <taxon>Amoebozoa</taxon>
        <taxon>Evosea</taxon>
        <taxon>Eumycetozoa</taxon>
        <taxon>Dictyostelia</taxon>
        <taxon>Acytosteliales</taxon>
        <taxon>Cavenderiaceae</taxon>
        <taxon>Cavenderia</taxon>
    </lineage>
</organism>
<evidence type="ECO:0000259" key="1">
    <source>
        <dbReference type="PROSITE" id="PS50280"/>
    </source>
</evidence>
<dbReference type="Gene3D" id="6.10.140.2220">
    <property type="match status" value="1"/>
</dbReference>
<protein>
    <recommendedName>
        <fullName evidence="1">SET domain-containing protein</fullName>
    </recommendedName>
</protein>
<evidence type="ECO:0000313" key="2">
    <source>
        <dbReference type="EMBL" id="EGG14518.1"/>
    </source>
</evidence>
<dbReference type="OrthoDB" id="5945798at2759"/>
<dbReference type="InterPro" id="IPR011990">
    <property type="entry name" value="TPR-like_helical_dom_sf"/>
</dbReference>
<dbReference type="OMA" id="PIFSCMN"/>
<dbReference type="GO" id="GO:0045814">
    <property type="term" value="P:negative regulation of gene expression, epigenetic"/>
    <property type="evidence" value="ECO:0007669"/>
    <property type="project" value="TreeGrafter"/>
</dbReference>
<evidence type="ECO:0000313" key="3">
    <source>
        <dbReference type="Proteomes" id="UP000007797"/>
    </source>
</evidence>
<dbReference type="GO" id="GO:0042799">
    <property type="term" value="F:histone H4K20 methyltransferase activity"/>
    <property type="evidence" value="ECO:0007669"/>
    <property type="project" value="TreeGrafter"/>
</dbReference>
<dbReference type="STRING" id="1054147.F4QD47"/>
<name>F4QD47_CACFS</name>
<dbReference type="RefSeq" id="XP_004353939.1">
    <property type="nucleotide sequence ID" value="XM_004353887.1"/>
</dbReference>
<gene>
    <name evidence="2" type="ORF">DFA_12294</name>
</gene>
<dbReference type="SUPFAM" id="SSF48452">
    <property type="entry name" value="TPR-like"/>
    <property type="match status" value="1"/>
</dbReference>
<dbReference type="KEGG" id="dfa:DFA_12294"/>
<keyword evidence="3" id="KW-1185">Reference proteome</keyword>
<reference evidence="3" key="1">
    <citation type="journal article" date="2011" name="Genome Res.">
        <title>Phylogeny-wide analysis of social amoeba genomes highlights ancient origins for complex intercellular communication.</title>
        <authorList>
            <person name="Heidel A.J."/>
            <person name="Lawal H.M."/>
            <person name="Felder M."/>
            <person name="Schilde C."/>
            <person name="Helps N.R."/>
            <person name="Tunggal B."/>
            <person name="Rivero F."/>
            <person name="John U."/>
            <person name="Schleicher M."/>
            <person name="Eichinger L."/>
            <person name="Platzer M."/>
            <person name="Noegel A.A."/>
            <person name="Schaap P."/>
            <person name="Gloeckner G."/>
        </authorList>
    </citation>
    <scope>NUCLEOTIDE SEQUENCE [LARGE SCALE GENOMIC DNA]</scope>
    <source>
        <strain evidence="3">SH3</strain>
    </source>
</reference>
<feature type="domain" description="SET" evidence="1">
    <location>
        <begin position="191"/>
        <end position="531"/>
    </location>
</feature>
<dbReference type="AlphaFoldDB" id="F4QD47"/>
<dbReference type="InterPro" id="IPR019734">
    <property type="entry name" value="TPR_rpt"/>
</dbReference>
<dbReference type="InterPro" id="IPR046341">
    <property type="entry name" value="SET_dom_sf"/>
</dbReference>
<dbReference type="CDD" id="cd20071">
    <property type="entry name" value="SET_SMYD"/>
    <property type="match status" value="1"/>
</dbReference>
<accession>F4QD47</accession>
<dbReference type="Gene3D" id="1.10.220.160">
    <property type="match status" value="1"/>
</dbReference>
<dbReference type="GeneID" id="14865513"/>
<dbReference type="SUPFAM" id="SSF82199">
    <property type="entry name" value="SET domain"/>
    <property type="match status" value="1"/>
</dbReference>